<dbReference type="SUPFAM" id="SSF57667">
    <property type="entry name" value="beta-beta-alpha zinc fingers"/>
    <property type="match status" value="1"/>
</dbReference>
<proteinExistence type="predicted"/>
<evidence type="ECO:0000313" key="3">
    <source>
        <dbReference type="Proteomes" id="UP000694864"/>
    </source>
</evidence>
<reference evidence="4" key="2">
    <citation type="submission" date="2025-08" db="UniProtKB">
        <authorList>
            <consortium name="RefSeq"/>
        </authorList>
    </citation>
    <scope>IDENTIFICATION</scope>
    <source>
        <tissue evidence="4">Leaf</tissue>
    </source>
</reference>
<dbReference type="RefSeq" id="XP_019101786.1">
    <property type="nucleotide sequence ID" value="XM_019246241.1"/>
</dbReference>
<keyword evidence="3" id="KW-1185">Reference proteome</keyword>
<sequence length="499" mass="57613">MWNYPAKPEYATAKIAVWWDMVDCPIPEGYEAHRVRPSIEGAFKKLGYYGPVSITAYGDQTQTPDYLLRGLSSTGVSVAHASTESTCALMYSDMVEWRGYNPPPATMMFISNQVDHVFSLDLVRLQQETLYNLFLAYSVSSKAIPALETSAEWRWNKLLESKTKKTRVVKKYEEEEDIDPAMFYCKSCDIDFQSLRKLRKHLSSRYHAIEAVICPTPREISPVTTKWGRNYPAKPEYATAKILVLWDMVDCPIFEGYEAHRVRPSIEGAFKELGYSGPVSITAYGDQSQTPDHLLRGLSSTGVAVAHAITEVRYRRMMSDFSEWQELNPPPATMMLISDQMENFFSTFVAQHQQESKYNMFLAYSFRPDKMLAVVTSAEWLWESLLGVSETRRHVLQRCSSQRGERESTGMFDCETCECDFKSLDDFTKHLSTNEHAWEESCIHENLRSLEDERIMRGLREVEEYFPKSKRFRKAFRTGFRPFHNHHLHLTNRGAKKSQ</sequence>
<evidence type="ECO:0000256" key="1">
    <source>
        <dbReference type="PROSITE-ProRule" id="PRU00042"/>
    </source>
</evidence>
<feature type="domain" description="C2H2-type" evidence="2">
    <location>
        <begin position="412"/>
        <end position="441"/>
    </location>
</feature>
<evidence type="ECO:0000259" key="2">
    <source>
        <dbReference type="PROSITE" id="PS50157"/>
    </source>
</evidence>
<gene>
    <name evidence="4" type="primary">LOC104789994</name>
</gene>
<name>A0ABM1RRZ8_CAMSA</name>
<dbReference type="PROSITE" id="PS50157">
    <property type="entry name" value="ZINC_FINGER_C2H2_2"/>
    <property type="match status" value="1"/>
</dbReference>
<dbReference type="CDD" id="cd10910">
    <property type="entry name" value="PIN_limkain_b1_N_like"/>
    <property type="match status" value="2"/>
</dbReference>
<keyword evidence="1" id="KW-0862">Zinc</keyword>
<dbReference type="Pfam" id="PF01936">
    <property type="entry name" value="NYN"/>
    <property type="match status" value="2"/>
</dbReference>
<dbReference type="InterPro" id="IPR036236">
    <property type="entry name" value="Znf_C2H2_sf"/>
</dbReference>
<keyword evidence="1" id="KW-0863">Zinc-finger</keyword>
<dbReference type="InterPro" id="IPR024768">
    <property type="entry name" value="Marf1"/>
</dbReference>
<accession>A0ABM1RRZ8</accession>
<dbReference type="Proteomes" id="UP000694864">
    <property type="component" value="Chromosome 6"/>
</dbReference>
<protein>
    <submittedName>
        <fullName evidence="4">Uncharacterized protein LOC104789994</fullName>
    </submittedName>
</protein>
<dbReference type="InterPro" id="IPR021139">
    <property type="entry name" value="NYN"/>
</dbReference>
<keyword evidence="1" id="KW-0479">Metal-binding</keyword>
<organism evidence="3 4">
    <name type="scientific">Camelina sativa</name>
    <name type="common">False flax</name>
    <name type="synonym">Myagrum sativum</name>
    <dbReference type="NCBI Taxonomy" id="90675"/>
    <lineage>
        <taxon>Eukaryota</taxon>
        <taxon>Viridiplantae</taxon>
        <taxon>Streptophyta</taxon>
        <taxon>Embryophyta</taxon>
        <taxon>Tracheophyta</taxon>
        <taxon>Spermatophyta</taxon>
        <taxon>Magnoliopsida</taxon>
        <taxon>eudicotyledons</taxon>
        <taxon>Gunneridae</taxon>
        <taxon>Pentapetalae</taxon>
        <taxon>rosids</taxon>
        <taxon>malvids</taxon>
        <taxon>Brassicales</taxon>
        <taxon>Brassicaceae</taxon>
        <taxon>Camelineae</taxon>
        <taxon>Camelina</taxon>
    </lineage>
</organism>
<dbReference type="PANTHER" id="PTHR14379:SF84">
    <property type="entry name" value="NYN DOMAIN-CONTAINING PROTEIN"/>
    <property type="match status" value="1"/>
</dbReference>
<dbReference type="GeneID" id="104789994"/>
<dbReference type="PANTHER" id="PTHR14379">
    <property type="entry name" value="LIMKAIN B LKAP"/>
    <property type="match status" value="1"/>
</dbReference>
<dbReference type="SMART" id="SM00355">
    <property type="entry name" value="ZnF_C2H2"/>
    <property type="match status" value="2"/>
</dbReference>
<evidence type="ECO:0000313" key="4">
    <source>
        <dbReference type="RefSeq" id="XP_019101786.1"/>
    </source>
</evidence>
<reference evidence="3" key="1">
    <citation type="journal article" date="2014" name="Nat. Commun.">
        <title>The emerging biofuel crop Camelina sativa retains a highly undifferentiated hexaploid genome structure.</title>
        <authorList>
            <person name="Kagale S."/>
            <person name="Koh C."/>
            <person name="Nixon J."/>
            <person name="Bollina V."/>
            <person name="Clarke W.E."/>
            <person name="Tuteja R."/>
            <person name="Spillane C."/>
            <person name="Robinson S.J."/>
            <person name="Links M.G."/>
            <person name="Clarke C."/>
            <person name="Higgins E.E."/>
            <person name="Huebert T."/>
            <person name="Sharpe A.G."/>
            <person name="Parkin I.A."/>
        </authorList>
    </citation>
    <scope>NUCLEOTIDE SEQUENCE [LARGE SCALE GENOMIC DNA]</scope>
    <source>
        <strain evidence="3">cv. DH55</strain>
    </source>
</reference>
<dbReference type="InterPro" id="IPR013087">
    <property type="entry name" value="Znf_C2H2_type"/>
</dbReference>
<dbReference type="PROSITE" id="PS00028">
    <property type="entry name" value="ZINC_FINGER_C2H2_1"/>
    <property type="match status" value="2"/>
</dbReference>